<dbReference type="PIRSF" id="PIRSF010603">
    <property type="entry name" value="UCP010603"/>
    <property type="match status" value="1"/>
</dbReference>
<dbReference type="InterPro" id="IPR038218">
    <property type="entry name" value="YuzD-like_sp"/>
</dbReference>
<dbReference type="Gene3D" id="3.40.30.30">
    <property type="entry name" value="Hypothetical protein sa0798"/>
    <property type="match status" value="1"/>
</dbReference>
<dbReference type="EMBL" id="CP068053">
    <property type="protein sequence ID" value="QQS99317.1"/>
    <property type="molecule type" value="Genomic_DNA"/>
</dbReference>
<dbReference type="SUPFAM" id="SSF52833">
    <property type="entry name" value="Thioredoxin-like"/>
    <property type="match status" value="1"/>
</dbReference>
<dbReference type="KEGG" id="ppsr:I6J18_17015"/>
<organism evidence="1 2">
    <name type="scientific">Peribacillus psychrosaccharolyticus</name>
    <name type="common">Bacillus psychrosaccharolyticus</name>
    <dbReference type="NCBI Taxonomy" id="1407"/>
    <lineage>
        <taxon>Bacteria</taxon>
        <taxon>Bacillati</taxon>
        <taxon>Bacillota</taxon>
        <taxon>Bacilli</taxon>
        <taxon>Bacillales</taxon>
        <taxon>Bacillaceae</taxon>
        <taxon>Peribacillus</taxon>
    </lineage>
</organism>
<protein>
    <submittedName>
        <fullName evidence="1">YuzD family protein</fullName>
    </submittedName>
</protein>
<dbReference type="InterPro" id="IPR036249">
    <property type="entry name" value="Thioredoxin-like_sf"/>
</dbReference>
<dbReference type="Pfam" id="PF07315">
    <property type="entry name" value="DUF1462"/>
    <property type="match status" value="1"/>
</dbReference>
<reference evidence="1 2" key="1">
    <citation type="submission" date="2021-01" db="EMBL/GenBank/DDBJ databases">
        <title>FDA dAtabase for Regulatory Grade micrObial Sequences (FDA-ARGOS): Supporting development and validation of Infectious Disease Dx tests.</title>
        <authorList>
            <person name="Nelson B."/>
            <person name="Plummer A."/>
            <person name="Tallon L."/>
            <person name="Sadzewicz L."/>
            <person name="Zhao X."/>
            <person name="Boylan J."/>
            <person name="Ott S."/>
            <person name="Bowen H."/>
            <person name="Vavikolanu K."/>
            <person name="Mehta A."/>
            <person name="Aluvathingal J."/>
            <person name="Nadendla S."/>
            <person name="Myers T."/>
            <person name="Yan Y."/>
            <person name="Sichtig H."/>
        </authorList>
    </citation>
    <scope>NUCLEOTIDE SEQUENCE [LARGE SCALE GENOMIC DNA]</scope>
    <source>
        <strain evidence="1 2">FDAARGOS_1161</strain>
    </source>
</reference>
<dbReference type="AlphaFoldDB" id="A0A974NKM2"/>
<sequence length="110" mass="12619">MNYKETEVQVFGAEQVCASCVGMPSSKETYEWLGAALNRKFPNQHIQMRYFDIESPHDNPVIQQFVNRVIEEDLFYPIVLIEGEIMGEGNPRLKTIAAKLKEYGYVEGTE</sequence>
<accession>A0A974NKM2</accession>
<dbReference type="RefSeq" id="WP_040374901.1">
    <property type="nucleotide sequence ID" value="NZ_CP068053.1"/>
</dbReference>
<keyword evidence="2" id="KW-1185">Reference proteome</keyword>
<proteinExistence type="predicted"/>
<dbReference type="Proteomes" id="UP000595254">
    <property type="component" value="Chromosome"/>
</dbReference>
<evidence type="ECO:0000313" key="1">
    <source>
        <dbReference type="EMBL" id="QQS99317.1"/>
    </source>
</evidence>
<dbReference type="InterPro" id="IPR009190">
    <property type="entry name" value="DUF1462"/>
</dbReference>
<evidence type="ECO:0000313" key="2">
    <source>
        <dbReference type="Proteomes" id="UP000595254"/>
    </source>
</evidence>
<gene>
    <name evidence="1" type="ORF">I6J18_17015</name>
</gene>
<name>A0A974NKM2_PERPY</name>